<accession>A0AAN8Y6V7</accession>
<evidence type="ECO:0000313" key="8">
    <source>
        <dbReference type="EMBL" id="KAK6778948.1"/>
    </source>
</evidence>
<keyword evidence="6" id="KW-0812">Transmembrane</keyword>
<dbReference type="Pfam" id="PF15159">
    <property type="entry name" value="PIG-Y"/>
    <property type="match status" value="1"/>
</dbReference>
<dbReference type="Proteomes" id="UP001371456">
    <property type="component" value="Unassembled WGS sequence"/>
</dbReference>
<protein>
    <recommendedName>
        <fullName evidence="5">Glycosyltransferase</fullName>
        <ecNumber evidence="5">2.4.1.-</ecNumber>
    </recommendedName>
</protein>
<reference evidence="8 9" key="1">
    <citation type="submission" date="2024-02" db="EMBL/GenBank/DDBJ databases">
        <title>de novo genome assembly of Solanum bulbocastanum strain 11H21.</title>
        <authorList>
            <person name="Hosaka A.J."/>
        </authorList>
    </citation>
    <scope>NUCLEOTIDE SEQUENCE [LARGE SCALE GENOMIC DNA]</scope>
    <source>
        <tissue evidence="8">Young leaves</tissue>
    </source>
</reference>
<keyword evidence="9" id="KW-1185">Reference proteome</keyword>
<dbReference type="PANTHER" id="PTHR48044:SF23">
    <property type="entry name" value="ANTHOCYANIDIN 3-O-GLUCOSYLTRANSFERASE-LIKE"/>
    <property type="match status" value="1"/>
</dbReference>
<evidence type="ECO:0000256" key="6">
    <source>
        <dbReference type="SAM" id="Phobius"/>
    </source>
</evidence>
<dbReference type="FunFam" id="3.40.50.2000:FF:000238">
    <property type="entry name" value="Glycosyltransferase"/>
    <property type="match status" value="1"/>
</dbReference>
<dbReference type="InterPro" id="IPR029164">
    <property type="entry name" value="PIG-Y"/>
</dbReference>
<keyword evidence="2 4" id="KW-0328">Glycosyltransferase</keyword>
<dbReference type="CDD" id="cd03784">
    <property type="entry name" value="GT1_Gtf-like"/>
    <property type="match status" value="1"/>
</dbReference>
<dbReference type="EC" id="2.4.1.-" evidence="5"/>
<feature type="transmembrane region" description="Helical" evidence="6">
    <location>
        <begin position="535"/>
        <end position="555"/>
    </location>
</feature>
<evidence type="ECO:0000256" key="5">
    <source>
        <dbReference type="RuleBase" id="RU362057"/>
    </source>
</evidence>
<keyword evidence="6" id="KW-0472">Membrane</keyword>
<evidence type="ECO:0000313" key="9">
    <source>
        <dbReference type="Proteomes" id="UP001371456"/>
    </source>
</evidence>
<dbReference type="GO" id="GO:0016138">
    <property type="term" value="P:glycoside biosynthetic process"/>
    <property type="evidence" value="ECO:0007669"/>
    <property type="project" value="UniProtKB-ARBA"/>
</dbReference>
<dbReference type="Gene3D" id="3.40.50.2000">
    <property type="entry name" value="Glycogen Phosphorylase B"/>
    <property type="match status" value="2"/>
</dbReference>
<dbReference type="PANTHER" id="PTHR48044">
    <property type="entry name" value="GLYCOSYLTRANSFERASE"/>
    <property type="match status" value="1"/>
</dbReference>
<feature type="domain" description="Glycosyltransferase N-terminal" evidence="7">
    <location>
        <begin position="161"/>
        <end position="219"/>
    </location>
</feature>
<comment type="similarity">
    <text evidence="1 4">Belongs to the UDP-glycosyltransferase family.</text>
</comment>
<comment type="caution">
    <text evidence="8">The sequence shown here is derived from an EMBL/GenBank/DDBJ whole genome shotgun (WGS) entry which is preliminary data.</text>
</comment>
<dbReference type="InterPro" id="IPR035595">
    <property type="entry name" value="UDP_glycos_trans_CS"/>
</dbReference>
<sequence length="564" mass="65046">MAKLTNHEVAIVMVPLPAQGHLNQLLQLSRLISAYHLPLHFAGTAVHLRQAKNRIHGWNPVSTSTVKFHEFPIPNYETPLPNPNSTTKFPSQLMPSFHATSHLRHPITALLQDLSRNYRRVIVIYDSLIAWVLQDAPSISNVECYSFRSISAFSIYSWDKSAVTPEFTEYTRVQFEFREIVNSGNLYNSCYEIEGLYLDWLAKEKSSRNKQWAIGPLNPVKLYDKNNSLISHKCMNWLDEQEPNSVIFVSFGTTTTFSDEQIKELAIGLEKSEQKFIWVLREADKGDIFTGESREVELPEGYEERVGKRGVIVRDWAPQLEILGHRSTGGFMSHCGWNSCMESISMGVPILAWPMHSDQPRNAVLVTEMLKIGVQLRDWAKRDELVSSVAVAECVQRLMDSAEGDEMRKRVMEKLEAFLKNREGNRYGSAQIAVLVTKFSRENPMKDWIFLLGVCEFSSIKWRCVLFISMVQKLRDWRFLHLGPFPFWYLFMLLLSPSCFRHSIIQSLQPYRMTGMLIPLPLELILLGSRLQETYYCFLVPLTLPILVVAIYFHWLSMKIFKHA</sequence>
<proteinExistence type="inferred from homology"/>
<dbReference type="AlphaFoldDB" id="A0AAN8Y6V7"/>
<dbReference type="SUPFAM" id="SSF53756">
    <property type="entry name" value="UDP-Glycosyltransferase/glycogen phosphorylase"/>
    <property type="match status" value="1"/>
</dbReference>
<dbReference type="EMBL" id="JBANQN010000010">
    <property type="protein sequence ID" value="KAK6778948.1"/>
    <property type="molecule type" value="Genomic_DNA"/>
</dbReference>
<dbReference type="InterPro" id="IPR002213">
    <property type="entry name" value="UDP_glucos_trans"/>
</dbReference>
<evidence type="ECO:0000256" key="3">
    <source>
        <dbReference type="ARBA" id="ARBA00022679"/>
    </source>
</evidence>
<dbReference type="PROSITE" id="PS00375">
    <property type="entry name" value="UDPGT"/>
    <property type="match status" value="1"/>
</dbReference>
<feature type="domain" description="Glycosyltransferase N-terminal" evidence="7">
    <location>
        <begin position="8"/>
        <end position="158"/>
    </location>
</feature>
<dbReference type="Pfam" id="PF26168">
    <property type="entry name" value="Glyco_transf_N"/>
    <property type="match status" value="2"/>
</dbReference>
<evidence type="ECO:0000256" key="1">
    <source>
        <dbReference type="ARBA" id="ARBA00009995"/>
    </source>
</evidence>
<evidence type="ECO:0000256" key="2">
    <source>
        <dbReference type="ARBA" id="ARBA00022676"/>
    </source>
</evidence>
<keyword evidence="3 4" id="KW-0808">Transferase</keyword>
<dbReference type="GO" id="GO:0009690">
    <property type="term" value="P:cytokinin metabolic process"/>
    <property type="evidence" value="ECO:0007669"/>
    <property type="project" value="UniProtKB-ARBA"/>
</dbReference>
<organism evidence="8 9">
    <name type="scientific">Solanum bulbocastanum</name>
    <name type="common">Wild potato</name>
    <dbReference type="NCBI Taxonomy" id="147425"/>
    <lineage>
        <taxon>Eukaryota</taxon>
        <taxon>Viridiplantae</taxon>
        <taxon>Streptophyta</taxon>
        <taxon>Embryophyta</taxon>
        <taxon>Tracheophyta</taxon>
        <taxon>Spermatophyta</taxon>
        <taxon>Magnoliopsida</taxon>
        <taxon>eudicotyledons</taxon>
        <taxon>Gunneridae</taxon>
        <taxon>Pentapetalae</taxon>
        <taxon>asterids</taxon>
        <taxon>lamiids</taxon>
        <taxon>Solanales</taxon>
        <taxon>Solanaceae</taxon>
        <taxon>Solanoideae</taxon>
        <taxon>Solaneae</taxon>
        <taxon>Solanum</taxon>
    </lineage>
</organism>
<dbReference type="GO" id="GO:0050404">
    <property type="term" value="F:zeatin O-beta-D-xylosyltransferase activity"/>
    <property type="evidence" value="ECO:0007669"/>
    <property type="project" value="UniProtKB-ARBA"/>
</dbReference>
<evidence type="ECO:0000259" key="7">
    <source>
        <dbReference type="Pfam" id="PF26168"/>
    </source>
</evidence>
<dbReference type="FunFam" id="3.40.50.2000:FF:000060">
    <property type="entry name" value="Glycosyltransferase"/>
    <property type="match status" value="1"/>
</dbReference>
<evidence type="ECO:0000256" key="4">
    <source>
        <dbReference type="RuleBase" id="RU003718"/>
    </source>
</evidence>
<gene>
    <name evidence="8" type="ORF">RDI58_025666</name>
</gene>
<name>A0AAN8Y6V7_SOLBU</name>
<dbReference type="InterPro" id="IPR058980">
    <property type="entry name" value="Glyco_transf_N"/>
</dbReference>
<dbReference type="Pfam" id="PF00201">
    <property type="entry name" value="UDPGT"/>
    <property type="match status" value="1"/>
</dbReference>
<keyword evidence="6" id="KW-1133">Transmembrane helix</keyword>